<comment type="caution">
    <text evidence="3">The sequence shown here is derived from an EMBL/GenBank/DDBJ whole genome shotgun (WGS) entry which is preliminary data.</text>
</comment>
<feature type="domain" description="F-box" evidence="2">
    <location>
        <begin position="8"/>
        <end position="44"/>
    </location>
</feature>
<evidence type="ECO:0000313" key="3">
    <source>
        <dbReference type="EMBL" id="KAJ7664245.1"/>
    </source>
</evidence>
<accession>A0AAD7CV20</accession>
<dbReference type="EMBL" id="JARKIE010000224">
    <property type="protein sequence ID" value="KAJ7664245.1"/>
    <property type="molecule type" value="Genomic_DNA"/>
</dbReference>
<dbReference type="Proteomes" id="UP001221757">
    <property type="component" value="Unassembled WGS sequence"/>
</dbReference>
<evidence type="ECO:0000259" key="2">
    <source>
        <dbReference type="Pfam" id="PF12937"/>
    </source>
</evidence>
<reference evidence="3" key="1">
    <citation type="submission" date="2023-03" db="EMBL/GenBank/DDBJ databases">
        <title>Massive genome expansion in bonnet fungi (Mycena s.s.) driven by repeated elements and novel gene families across ecological guilds.</title>
        <authorList>
            <consortium name="Lawrence Berkeley National Laboratory"/>
            <person name="Harder C.B."/>
            <person name="Miyauchi S."/>
            <person name="Viragh M."/>
            <person name="Kuo A."/>
            <person name="Thoen E."/>
            <person name="Andreopoulos B."/>
            <person name="Lu D."/>
            <person name="Skrede I."/>
            <person name="Drula E."/>
            <person name="Henrissat B."/>
            <person name="Morin E."/>
            <person name="Kohler A."/>
            <person name="Barry K."/>
            <person name="LaButti K."/>
            <person name="Morin E."/>
            <person name="Salamov A."/>
            <person name="Lipzen A."/>
            <person name="Mereny Z."/>
            <person name="Hegedus B."/>
            <person name="Baldrian P."/>
            <person name="Stursova M."/>
            <person name="Weitz H."/>
            <person name="Taylor A."/>
            <person name="Grigoriev I.V."/>
            <person name="Nagy L.G."/>
            <person name="Martin F."/>
            <person name="Kauserud H."/>
        </authorList>
    </citation>
    <scope>NUCLEOTIDE SEQUENCE</scope>
    <source>
        <strain evidence="3">CBHHK067</strain>
    </source>
</reference>
<sequence>MHRCLEISEVLRAIFDQLSRRTLASLARTCQGLRDPALDVLWHSQRSLLPLLKCLPPHIWEEIVKDGRRVLRIRQPITPNDWKRVHLYNYRVKDLKVESAELDVDFFRTLELSAPGPFLLPNLRVLAWTLEEDGFFPFCRQFLAPTLCNVTLVLQDYIDVPASTSSVRVVSHAICGWTGIKKLAVTTLDESALAHISRLPQLQDLQIQSHVPPIISEQRLAALIPPGQAFPALRHLVIGSETIQSAFSLVAHVSSPHLRHLHINTQQCAPAILWEESFRLLVRLPCRPSLTSLSLRQRFNSPLIPGIAVDKYILTPRTIAPLLNFRRLADIVLQPFFGLDLDDETVHQMAIAWPRLENLELGAERSTPRFPRTTLRALVYLTEHCPQLNSLQLALDATDPVPRFSRRRGTRPEHRLGYLHTGPSPVGTPAIVAAFLSDVFSAIVFGHRPDTDADRPWAEVGRLFQVFRSVRAEEARCWTGDNSDADDATDSDGSDDDESSDDDLDS</sequence>
<feature type="region of interest" description="Disordered" evidence="1">
    <location>
        <begin position="478"/>
        <end position="506"/>
    </location>
</feature>
<evidence type="ECO:0000313" key="4">
    <source>
        <dbReference type="Proteomes" id="UP001221757"/>
    </source>
</evidence>
<keyword evidence="4" id="KW-1185">Reference proteome</keyword>
<dbReference type="AlphaFoldDB" id="A0AAD7CV20"/>
<dbReference type="Gene3D" id="3.80.10.10">
    <property type="entry name" value="Ribonuclease Inhibitor"/>
    <property type="match status" value="1"/>
</dbReference>
<gene>
    <name evidence="3" type="ORF">B0H17DRAFT_1336744</name>
</gene>
<name>A0AAD7CV20_MYCRO</name>
<feature type="compositionally biased region" description="Acidic residues" evidence="1">
    <location>
        <begin position="483"/>
        <end position="506"/>
    </location>
</feature>
<organism evidence="3 4">
    <name type="scientific">Mycena rosella</name>
    <name type="common">Pink bonnet</name>
    <name type="synonym">Agaricus rosellus</name>
    <dbReference type="NCBI Taxonomy" id="1033263"/>
    <lineage>
        <taxon>Eukaryota</taxon>
        <taxon>Fungi</taxon>
        <taxon>Dikarya</taxon>
        <taxon>Basidiomycota</taxon>
        <taxon>Agaricomycotina</taxon>
        <taxon>Agaricomycetes</taxon>
        <taxon>Agaricomycetidae</taxon>
        <taxon>Agaricales</taxon>
        <taxon>Marasmiineae</taxon>
        <taxon>Mycenaceae</taxon>
        <taxon>Mycena</taxon>
    </lineage>
</organism>
<proteinExistence type="predicted"/>
<dbReference type="Pfam" id="PF12937">
    <property type="entry name" value="F-box-like"/>
    <property type="match status" value="1"/>
</dbReference>
<evidence type="ECO:0000256" key="1">
    <source>
        <dbReference type="SAM" id="MobiDB-lite"/>
    </source>
</evidence>
<dbReference type="InterPro" id="IPR032675">
    <property type="entry name" value="LRR_dom_sf"/>
</dbReference>
<protein>
    <recommendedName>
        <fullName evidence="2">F-box domain-containing protein</fullName>
    </recommendedName>
</protein>
<dbReference type="InterPro" id="IPR001810">
    <property type="entry name" value="F-box_dom"/>
</dbReference>